<dbReference type="InterPro" id="IPR010610">
    <property type="entry name" value="EryCIII-like_C"/>
</dbReference>
<evidence type="ECO:0000256" key="1">
    <source>
        <dbReference type="ARBA" id="ARBA00022679"/>
    </source>
</evidence>
<feature type="region of interest" description="Disordered" evidence="2">
    <location>
        <begin position="677"/>
        <end position="804"/>
    </location>
</feature>
<dbReference type="GeneID" id="28845028"/>
<dbReference type="OrthoDB" id="5835829at2759"/>
<feature type="domain" description="Glycosyltransferase family 28 N-terminal" evidence="3">
    <location>
        <begin position="136"/>
        <end position="193"/>
    </location>
</feature>
<reference evidence="5 6" key="1">
    <citation type="journal article" date="2016" name="PLoS Pathog.">
        <title>Biosynthesis of antibiotic leucinostatins in bio-control fungus Purpureocillium lilacinum and their inhibition on phytophthora revealed by genome mining.</title>
        <authorList>
            <person name="Wang G."/>
            <person name="Liu Z."/>
            <person name="Lin R."/>
            <person name="Li E."/>
            <person name="Mao Z."/>
            <person name="Ling J."/>
            <person name="Yang Y."/>
            <person name="Yin W.B."/>
            <person name="Xie B."/>
        </authorList>
    </citation>
    <scope>NUCLEOTIDE SEQUENCE [LARGE SCALE GENOMIC DNA]</scope>
    <source>
        <strain evidence="5">170</strain>
    </source>
</reference>
<feature type="compositionally biased region" description="Basic and acidic residues" evidence="2">
    <location>
        <begin position="1205"/>
        <end position="1245"/>
    </location>
</feature>
<dbReference type="InterPro" id="IPR050426">
    <property type="entry name" value="Glycosyltransferase_28"/>
</dbReference>
<evidence type="ECO:0000313" key="5">
    <source>
        <dbReference type="EMBL" id="OAQ73448.1"/>
    </source>
</evidence>
<sequence length="1317" mass="142990">MEILDEKQRLANQNGQAQETSAVVDRDDGADALVTDGFLVPNLDSPNNAEPPAYGEQHDHVQFSQPGFDAGAEITDDGRININLHTKNRRLADLLAPTIDSQISVEPQAEPALPPAYIPPGLGAAPGQPPPPSLNIVIQIVGSRGDVQPFVALGKVLKESYGHRVRIATHPTFQSFVEDNGLQFFNIGGDPAELMAFMVKYPGLMPGIDALKSGEVSRRRRGIQEMLLGCWRSCIEAGNGLGPPPKPHRINEPLDLAAGMPGEENDQPFVADAIIANPPSFAHVHVAEKLGIPVHMMFTMPWSPTRAFPHPLANIQSSNADDVMTNYMTYTLVEMMTWQGLGDVINRFREKALDLPSLSFIWAPGLLNRLKVPYTYCWSPALIPKPNDWGRHIDISGFYFLNLASSYTPDPDLAAFLEAGPPPVYIGFGSIVVDDPNAMTRMIFDAVHLAGIRALVSKGWGGLGADDVGIPEGVFMLGNVPHDWLFEHVSAVVHHGGAGTTAAGIKAGKPTIVVPFFGDQPFWGAMIARAKAGPEPVRYKDLTAEKLAESIKFCLEAGTQERAKELGHKIREETGTDVGARSFHRHLDIDSMRCSVAPSRTAAWRVRRTKVRLSPLAASVLIDAGLLEYKDLKLHRSVEYNTEDQPPDPVSAGAASLIGDISGIGMAIADVPRELFKSRRPKDGGQGSESSTLLGSSSKVGTTETTSQTESNTDVSSLISREREGAEASRVTTADSDRSLADLSTTVTSPSRSLLEPGSVSRCGPDTDGASSRTPSRTRSRTRASSDQLRQAFSRRDSSPLGVSLDATVGAGRSVGRAVSTGVKSPMNFCLGLAKGFRNIPRLYNDDTVRPIEKVTDLNSGIRIAGKELGYGFFDGIAGLVTQPMRGAEKEGPGGFVKGIGKGIGGLIAKPAAGIWGVPAYMMQGVHAEVNKMFTRSVQNYIITSRVVQGTQDLTGATEEEKVDIIMRWNNLKWDLKNHFMLKRKEKAAETAPAVPEQLSREESPFSRPKTSWFHTRNMSTEERRKIQAQKRGFIDAPLPTSSSSSSARQSLSDDAEFEQAIQASVRETSKGNAEEDAMVEAAIRESIKAMRARGALLETLPEAVEDIPEKDPSIFDDQDYQITDEEYQSLVEKAIQQSLASHMEDLYWPQESGISELEGFTTERHAPQGVDQTQDEENDEEFRRAIEESKHVSTPPVADDEEELQRAIEASKQEMDREHSQRTEEDIVMEYVKKQSLAEEEFRRQVNKGKGKAAAEDDDAEDEELKRALEESLKLHKGDSAGPSGSGSGSGSASGSGSGSGSGSKRNAYEETGNGK</sequence>
<dbReference type="Pfam" id="PF03033">
    <property type="entry name" value="Glyco_transf_28"/>
    <property type="match status" value="1"/>
</dbReference>
<comment type="caution">
    <text evidence="5">The sequence shown here is derived from an EMBL/GenBank/DDBJ whole genome shotgun (WGS) entry which is preliminary data.</text>
</comment>
<proteinExistence type="predicted"/>
<keyword evidence="6" id="KW-1185">Reference proteome</keyword>
<protein>
    <submittedName>
        <fullName evidence="5">Glycosyltransferase family 28</fullName>
    </submittedName>
</protein>
<dbReference type="SMART" id="SM00726">
    <property type="entry name" value="UIM"/>
    <property type="match status" value="6"/>
</dbReference>
<dbReference type="FunFam" id="3.40.50.2000:FF:000009">
    <property type="entry name" value="Sterol 3-beta-glucosyltransferase UGT80A2"/>
    <property type="match status" value="1"/>
</dbReference>
<evidence type="ECO:0000259" key="3">
    <source>
        <dbReference type="Pfam" id="PF03033"/>
    </source>
</evidence>
<feature type="domain" description="Erythromycin biosynthesis protein CIII-like C-terminal" evidence="4">
    <location>
        <begin position="469"/>
        <end position="562"/>
    </location>
</feature>
<keyword evidence="1" id="KW-0808">Transferase</keyword>
<dbReference type="SUPFAM" id="SSF53756">
    <property type="entry name" value="UDP-Glycosyltransferase/glycogen phosphorylase"/>
    <property type="match status" value="1"/>
</dbReference>
<dbReference type="EMBL" id="LSBJ02000001">
    <property type="protein sequence ID" value="OAQ73448.1"/>
    <property type="molecule type" value="Genomic_DNA"/>
</dbReference>
<organism evidence="5 6">
    <name type="scientific">Pochonia chlamydosporia 170</name>
    <dbReference type="NCBI Taxonomy" id="1380566"/>
    <lineage>
        <taxon>Eukaryota</taxon>
        <taxon>Fungi</taxon>
        <taxon>Dikarya</taxon>
        <taxon>Ascomycota</taxon>
        <taxon>Pezizomycotina</taxon>
        <taxon>Sordariomycetes</taxon>
        <taxon>Hypocreomycetidae</taxon>
        <taxon>Hypocreales</taxon>
        <taxon>Clavicipitaceae</taxon>
        <taxon>Pochonia</taxon>
    </lineage>
</organism>
<dbReference type="FunFam" id="3.40.50.2000:FF:000100">
    <property type="entry name" value="Glycosyltransferase family 1 protein"/>
    <property type="match status" value="1"/>
</dbReference>
<dbReference type="InterPro" id="IPR004276">
    <property type="entry name" value="GlycoTrans_28_N"/>
</dbReference>
<accession>A0A179G7D3</accession>
<feature type="compositionally biased region" description="Basic and acidic residues" evidence="2">
    <location>
        <begin position="1182"/>
        <end position="1192"/>
    </location>
</feature>
<dbReference type="PANTHER" id="PTHR48050:SF13">
    <property type="entry name" value="STEROL 3-BETA-GLUCOSYLTRANSFERASE UGT80A2"/>
    <property type="match status" value="1"/>
</dbReference>
<feature type="compositionally biased region" description="Low complexity" evidence="2">
    <location>
        <begin position="1042"/>
        <end position="1053"/>
    </location>
</feature>
<name>A0A179G7D3_METCM</name>
<feature type="region of interest" description="Disordered" evidence="2">
    <location>
        <begin position="989"/>
        <end position="1058"/>
    </location>
</feature>
<dbReference type="GO" id="GO:0016906">
    <property type="term" value="F:sterol 3-beta-glucosyltransferase activity"/>
    <property type="evidence" value="ECO:0007669"/>
    <property type="project" value="UniProtKB-ARBA"/>
</dbReference>
<dbReference type="RefSeq" id="XP_018149531.1">
    <property type="nucleotide sequence ID" value="XM_018281034.1"/>
</dbReference>
<dbReference type="PANTHER" id="PTHR48050">
    <property type="entry name" value="STEROL 3-BETA-GLUCOSYLTRANSFERASE"/>
    <property type="match status" value="1"/>
</dbReference>
<feature type="compositionally biased region" description="Low complexity" evidence="2">
    <location>
        <begin position="688"/>
        <end position="713"/>
    </location>
</feature>
<dbReference type="InterPro" id="IPR003903">
    <property type="entry name" value="UIM_dom"/>
</dbReference>
<dbReference type="InterPro" id="IPR002213">
    <property type="entry name" value="UDP_glucos_trans"/>
</dbReference>
<feature type="region of interest" description="Disordered" evidence="2">
    <location>
        <begin position="1"/>
        <end position="24"/>
    </location>
</feature>
<feature type="compositionally biased region" description="Polar residues" evidence="2">
    <location>
        <begin position="742"/>
        <end position="752"/>
    </location>
</feature>
<evidence type="ECO:0000313" key="6">
    <source>
        <dbReference type="Proteomes" id="UP000078397"/>
    </source>
</evidence>
<dbReference type="GO" id="GO:0005975">
    <property type="term" value="P:carbohydrate metabolic process"/>
    <property type="evidence" value="ECO:0007669"/>
    <property type="project" value="InterPro"/>
</dbReference>
<gene>
    <name evidence="5" type="ORF">VFPPC_01151</name>
</gene>
<evidence type="ECO:0000256" key="2">
    <source>
        <dbReference type="SAM" id="MobiDB-lite"/>
    </source>
</evidence>
<dbReference type="Pfam" id="PF06722">
    <property type="entry name" value="EryCIII-like_C"/>
    <property type="match status" value="1"/>
</dbReference>
<evidence type="ECO:0000259" key="4">
    <source>
        <dbReference type="Pfam" id="PF06722"/>
    </source>
</evidence>
<dbReference type="KEGG" id="pchm:VFPPC_01151"/>
<dbReference type="Gene3D" id="3.40.50.2000">
    <property type="entry name" value="Glycogen Phosphorylase B"/>
    <property type="match status" value="2"/>
</dbReference>
<dbReference type="STRING" id="1380566.A0A179G7D3"/>
<feature type="compositionally biased region" description="Polar residues" evidence="2">
    <location>
        <begin position="10"/>
        <end position="21"/>
    </location>
</feature>
<feature type="compositionally biased region" description="Gly residues" evidence="2">
    <location>
        <begin position="1285"/>
        <end position="1303"/>
    </location>
</feature>
<feature type="compositionally biased region" description="Polar residues" evidence="2">
    <location>
        <begin position="1009"/>
        <end position="1019"/>
    </location>
</feature>
<feature type="compositionally biased region" description="Basic and acidic residues" evidence="2">
    <location>
        <begin position="1265"/>
        <end position="1280"/>
    </location>
</feature>
<feature type="region of interest" description="Disordered" evidence="2">
    <location>
        <begin position="1159"/>
        <end position="1317"/>
    </location>
</feature>
<dbReference type="Proteomes" id="UP000078397">
    <property type="component" value="Unassembled WGS sequence"/>
</dbReference>
<dbReference type="PROSITE" id="PS50330">
    <property type="entry name" value="UIM"/>
    <property type="match status" value="2"/>
</dbReference>
<dbReference type="CDD" id="cd03784">
    <property type="entry name" value="GT1_Gtf-like"/>
    <property type="match status" value="1"/>
</dbReference>